<comment type="caution">
    <text evidence="1">The sequence shown here is derived from an EMBL/GenBank/DDBJ whole genome shotgun (WGS) entry which is preliminary data.</text>
</comment>
<organism evidence="1 2">
    <name type="scientific">Dovyalis caffra</name>
    <dbReference type="NCBI Taxonomy" id="77055"/>
    <lineage>
        <taxon>Eukaryota</taxon>
        <taxon>Viridiplantae</taxon>
        <taxon>Streptophyta</taxon>
        <taxon>Embryophyta</taxon>
        <taxon>Tracheophyta</taxon>
        <taxon>Spermatophyta</taxon>
        <taxon>Magnoliopsida</taxon>
        <taxon>eudicotyledons</taxon>
        <taxon>Gunneridae</taxon>
        <taxon>Pentapetalae</taxon>
        <taxon>rosids</taxon>
        <taxon>fabids</taxon>
        <taxon>Malpighiales</taxon>
        <taxon>Salicaceae</taxon>
        <taxon>Flacourtieae</taxon>
        <taxon>Dovyalis</taxon>
    </lineage>
</organism>
<dbReference type="SUPFAM" id="SSF51197">
    <property type="entry name" value="Clavaminate synthase-like"/>
    <property type="match status" value="1"/>
</dbReference>
<proteinExistence type="predicted"/>
<dbReference type="AlphaFoldDB" id="A0AAV1SX99"/>
<protein>
    <submittedName>
        <fullName evidence="1">Uncharacterized protein</fullName>
    </submittedName>
</protein>
<keyword evidence="2" id="KW-1185">Reference proteome</keyword>
<name>A0AAV1SX99_9ROSI</name>
<reference evidence="1 2" key="1">
    <citation type="submission" date="2024-01" db="EMBL/GenBank/DDBJ databases">
        <authorList>
            <person name="Waweru B."/>
        </authorList>
    </citation>
    <scope>NUCLEOTIDE SEQUENCE [LARGE SCALE GENOMIC DNA]</scope>
</reference>
<gene>
    <name evidence="1" type="ORF">DCAF_LOCUS27787</name>
</gene>
<dbReference type="Proteomes" id="UP001314170">
    <property type="component" value="Unassembled WGS sequence"/>
</dbReference>
<sequence length="80" mass="9001">MGTKLLLSDLASLCVKQIPSNYIRPVSDRSNFSEVETSDFIPLIDLEGLHGPRRSKIIKQIGQACQDYGEEPCSFREDDE</sequence>
<dbReference type="Gene3D" id="2.60.120.330">
    <property type="entry name" value="B-lactam Antibiotic, Isopenicillin N Synthase, Chain"/>
    <property type="match status" value="1"/>
</dbReference>
<accession>A0AAV1SX99</accession>
<dbReference type="EMBL" id="CAWUPB010001199">
    <property type="protein sequence ID" value="CAK7357498.1"/>
    <property type="molecule type" value="Genomic_DNA"/>
</dbReference>
<evidence type="ECO:0000313" key="2">
    <source>
        <dbReference type="Proteomes" id="UP001314170"/>
    </source>
</evidence>
<dbReference type="InterPro" id="IPR027443">
    <property type="entry name" value="IPNS-like_sf"/>
</dbReference>
<evidence type="ECO:0000313" key="1">
    <source>
        <dbReference type="EMBL" id="CAK7357498.1"/>
    </source>
</evidence>